<dbReference type="RefSeq" id="WP_122823092.1">
    <property type="nucleotide sequence ID" value="NZ_CP033325.1"/>
</dbReference>
<evidence type="ECO:0000313" key="3">
    <source>
        <dbReference type="EMBL" id="MFC4553859.1"/>
    </source>
</evidence>
<feature type="transmembrane region" description="Helical" evidence="2">
    <location>
        <begin position="45"/>
        <end position="64"/>
    </location>
</feature>
<evidence type="ECO:0000256" key="2">
    <source>
        <dbReference type="SAM" id="Phobius"/>
    </source>
</evidence>
<organism evidence="3 4">
    <name type="scientific">Georgenia faecalis</name>
    <dbReference type="NCBI Taxonomy" id="2483799"/>
    <lineage>
        <taxon>Bacteria</taxon>
        <taxon>Bacillati</taxon>
        <taxon>Actinomycetota</taxon>
        <taxon>Actinomycetes</taxon>
        <taxon>Micrococcales</taxon>
        <taxon>Bogoriellaceae</taxon>
        <taxon>Georgenia</taxon>
    </lineage>
</organism>
<evidence type="ECO:0000313" key="4">
    <source>
        <dbReference type="Proteomes" id="UP001595955"/>
    </source>
</evidence>
<keyword evidence="4" id="KW-1185">Reference proteome</keyword>
<keyword evidence="2" id="KW-0812">Transmembrane</keyword>
<name>A0ABV9D5A2_9MICO</name>
<proteinExistence type="predicted"/>
<keyword evidence="2" id="KW-1133">Transmembrane helix</keyword>
<reference evidence="4" key="1">
    <citation type="journal article" date="2019" name="Int. J. Syst. Evol. Microbiol.">
        <title>The Global Catalogue of Microorganisms (GCM) 10K type strain sequencing project: providing services to taxonomists for standard genome sequencing and annotation.</title>
        <authorList>
            <consortium name="The Broad Institute Genomics Platform"/>
            <consortium name="The Broad Institute Genome Sequencing Center for Infectious Disease"/>
            <person name="Wu L."/>
            <person name="Ma J."/>
        </authorList>
    </citation>
    <scope>NUCLEOTIDE SEQUENCE [LARGE SCALE GENOMIC DNA]</scope>
    <source>
        <strain evidence="4">JCM 3369</strain>
    </source>
</reference>
<dbReference type="EMBL" id="JBHSGF010000001">
    <property type="protein sequence ID" value="MFC4553859.1"/>
    <property type="molecule type" value="Genomic_DNA"/>
</dbReference>
<sequence length="267" mass="28022">MSAAVAPTTGTTGTAGPARTAPRAVPFARLAAVELRKQVDTRAGIGLLIAIVVLTAGIMALVLFNSDGEFITWQELTLASSWGSVFLLPLIGVMAATSEWSQRTALTTFALEPRRTRVNMAKLVSANVLGLGVLMAVLAVGAVLNVVGRLWLDGNGSWAMDWALFGGMALSLVILVTQGVAFGLALLSTPIAIVGYLALPTLWTILSALVPALRGPSDWLDINVTLTPLTEGGMGGEEWAQLATSCGVWVLLPLAFGLWRTARRDVS</sequence>
<feature type="transmembrane region" description="Helical" evidence="2">
    <location>
        <begin position="239"/>
        <end position="259"/>
    </location>
</feature>
<protein>
    <submittedName>
        <fullName evidence="3">ABC transporter permease</fullName>
    </submittedName>
</protein>
<feature type="transmembrane region" description="Helical" evidence="2">
    <location>
        <begin position="164"/>
        <end position="187"/>
    </location>
</feature>
<evidence type="ECO:0000256" key="1">
    <source>
        <dbReference type="SAM" id="MobiDB-lite"/>
    </source>
</evidence>
<feature type="transmembrane region" description="Helical" evidence="2">
    <location>
        <begin position="123"/>
        <end position="144"/>
    </location>
</feature>
<feature type="transmembrane region" description="Helical" evidence="2">
    <location>
        <begin position="76"/>
        <end position="96"/>
    </location>
</feature>
<dbReference type="Proteomes" id="UP001595955">
    <property type="component" value="Unassembled WGS sequence"/>
</dbReference>
<accession>A0ABV9D5A2</accession>
<feature type="transmembrane region" description="Helical" evidence="2">
    <location>
        <begin position="194"/>
        <end position="213"/>
    </location>
</feature>
<feature type="region of interest" description="Disordered" evidence="1">
    <location>
        <begin position="1"/>
        <end position="20"/>
    </location>
</feature>
<gene>
    <name evidence="3" type="ORF">ACFO3F_01240</name>
</gene>
<keyword evidence="2" id="KW-0472">Membrane</keyword>
<comment type="caution">
    <text evidence="3">The sequence shown here is derived from an EMBL/GenBank/DDBJ whole genome shotgun (WGS) entry which is preliminary data.</text>
</comment>